<name>A0ABP0P0C1_9DINO</name>
<reference evidence="2 3" key="1">
    <citation type="submission" date="2024-02" db="EMBL/GenBank/DDBJ databases">
        <authorList>
            <person name="Chen Y."/>
            <person name="Shah S."/>
            <person name="Dougan E. K."/>
            <person name="Thang M."/>
            <person name="Chan C."/>
        </authorList>
    </citation>
    <scope>NUCLEOTIDE SEQUENCE [LARGE SCALE GENOMIC DNA]</scope>
</reference>
<organism evidence="2 3">
    <name type="scientific">Durusdinium trenchii</name>
    <dbReference type="NCBI Taxonomy" id="1381693"/>
    <lineage>
        <taxon>Eukaryota</taxon>
        <taxon>Sar</taxon>
        <taxon>Alveolata</taxon>
        <taxon>Dinophyceae</taxon>
        <taxon>Suessiales</taxon>
        <taxon>Symbiodiniaceae</taxon>
        <taxon>Durusdinium</taxon>
    </lineage>
</organism>
<protein>
    <submittedName>
        <fullName evidence="2">Uncharacterized protein</fullName>
    </submittedName>
</protein>
<keyword evidence="3" id="KW-1185">Reference proteome</keyword>
<feature type="region of interest" description="Disordered" evidence="1">
    <location>
        <begin position="64"/>
        <end position="161"/>
    </location>
</feature>
<sequence length="242" mass="26312">MATDPLSDLRIASCRGVEVDDSEVKRQTNCASGFNDKCQFASGGSIFNFHDSAHVEITITSHVHFHGRPHPSPSVPAGDCRDSSPSDCRDHRIKDKSKKKHKRRKAKKFDKGEFDSPASDSDRGGDHGGSDDRKRTRVHVKSGGGTKTPDRRVSPCGRSAGEAPCLQCEDTQGMANQESPPSLGKAITMQPGWDACVRAACRETQNESWPSDGLESQVRGLVKGFVDSIFAAHSHRTNHCDS</sequence>
<dbReference type="EMBL" id="CAXAMN010022305">
    <property type="protein sequence ID" value="CAK9068165.1"/>
    <property type="molecule type" value="Genomic_DNA"/>
</dbReference>
<dbReference type="Proteomes" id="UP001642484">
    <property type="component" value="Unassembled WGS sequence"/>
</dbReference>
<evidence type="ECO:0000256" key="1">
    <source>
        <dbReference type="SAM" id="MobiDB-lite"/>
    </source>
</evidence>
<feature type="compositionally biased region" description="Basic and acidic residues" evidence="1">
    <location>
        <begin position="109"/>
        <end position="134"/>
    </location>
</feature>
<feature type="compositionally biased region" description="Basic residues" evidence="1">
    <location>
        <begin position="94"/>
        <end position="108"/>
    </location>
</feature>
<comment type="caution">
    <text evidence="2">The sequence shown here is derived from an EMBL/GenBank/DDBJ whole genome shotgun (WGS) entry which is preliminary data.</text>
</comment>
<evidence type="ECO:0000313" key="2">
    <source>
        <dbReference type="EMBL" id="CAK9068165.1"/>
    </source>
</evidence>
<feature type="compositionally biased region" description="Basic and acidic residues" evidence="1">
    <location>
        <begin position="79"/>
        <end position="93"/>
    </location>
</feature>
<accession>A0ABP0P0C1</accession>
<proteinExistence type="predicted"/>
<evidence type="ECO:0000313" key="3">
    <source>
        <dbReference type="Proteomes" id="UP001642484"/>
    </source>
</evidence>
<gene>
    <name evidence="2" type="ORF">CCMP2556_LOCUS33473</name>
</gene>